<dbReference type="SUPFAM" id="SSF54928">
    <property type="entry name" value="RNA-binding domain, RBD"/>
    <property type="match status" value="1"/>
</dbReference>
<dbReference type="PANTHER" id="PTHR23236:SF51">
    <property type="entry name" value="NUCLEOLAR PROTEIN 6"/>
    <property type="match status" value="1"/>
</dbReference>
<feature type="compositionally biased region" description="Basic residues" evidence="3">
    <location>
        <begin position="1"/>
        <end position="15"/>
    </location>
</feature>
<feature type="region of interest" description="Disordered" evidence="3">
    <location>
        <begin position="1"/>
        <end position="144"/>
    </location>
</feature>
<feature type="region of interest" description="Disordered" evidence="3">
    <location>
        <begin position="276"/>
        <end position="336"/>
    </location>
</feature>
<dbReference type="AlphaFoldDB" id="A0A5C3LUR1"/>
<organism evidence="5 6">
    <name type="scientific">Crucibulum laeve</name>
    <dbReference type="NCBI Taxonomy" id="68775"/>
    <lineage>
        <taxon>Eukaryota</taxon>
        <taxon>Fungi</taxon>
        <taxon>Dikarya</taxon>
        <taxon>Basidiomycota</taxon>
        <taxon>Agaricomycotina</taxon>
        <taxon>Agaricomycetes</taxon>
        <taxon>Agaricomycetidae</taxon>
        <taxon>Agaricales</taxon>
        <taxon>Agaricineae</taxon>
        <taxon>Nidulariaceae</taxon>
        <taxon>Crucibulum</taxon>
    </lineage>
</organism>
<dbReference type="GO" id="GO:0042274">
    <property type="term" value="P:ribosomal small subunit biogenesis"/>
    <property type="evidence" value="ECO:0007669"/>
    <property type="project" value="TreeGrafter"/>
</dbReference>
<dbReference type="Proteomes" id="UP000308652">
    <property type="component" value="Unassembled WGS sequence"/>
</dbReference>
<dbReference type="InterPro" id="IPR012677">
    <property type="entry name" value="Nucleotide-bd_a/b_plait_sf"/>
</dbReference>
<dbReference type="InterPro" id="IPR034228">
    <property type="entry name" value="Nop6_RRM"/>
</dbReference>
<evidence type="ECO:0000313" key="6">
    <source>
        <dbReference type="Proteomes" id="UP000308652"/>
    </source>
</evidence>
<evidence type="ECO:0000259" key="4">
    <source>
        <dbReference type="PROSITE" id="PS50102"/>
    </source>
</evidence>
<accession>A0A5C3LUR1</accession>
<dbReference type="GO" id="GO:0019843">
    <property type="term" value="F:rRNA binding"/>
    <property type="evidence" value="ECO:0007669"/>
    <property type="project" value="TreeGrafter"/>
</dbReference>
<dbReference type="InterPro" id="IPR000504">
    <property type="entry name" value="RRM_dom"/>
</dbReference>
<keyword evidence="1 2" id="KW-0694">RNA-binding</keyword>
<reference evidence="5 6" key="1">
    <citation type="journal article" date="2019" name="Nat. Ecol. Evol.">
        <title>Megaphylogeny resolves global patterns of mushroom evolution.</title>
        <authorList>
            <person name="Varga T."/>
            <person name="Krizsan K."/>
            <person name="Foldi C."/>
            <person name="Dima B."/>
            <person name="Sanchez-Garcia M."/>
            <person name="Sanchez-Ramirez S."/>
            <person name="Szollosi G.J."/>
            <person name="Szarkandi J.G."/>
            <person name="Papp V."/>
            <person name="Albert L."/>
            <person name="Andreopoulos W."/>
            <person name="Angelini C."/>
            <person name="Antonin V."/>
            <person name="Barry K.W."/>
            <person name="Bougher N.L."/>
            <person name="Buchanan P."/>
            <person name="Buyck B."/>
            <person name="Bense V."/>
            <person name="Catcheside P."/>
            <person name="Chovatia M."/>
            <person name="Cooper J."/>
            <person name="Damon W."/>
            <person name="Desjardin D."/>
            <person name="Finy P."/>
            <person name="Geml J."/>
            <person name="Haridas S."/>
            <person name="Hughes K."/>
            <person name="Justo A."/>
            <person name="Karasinski D."/>
            <person name="Kautmanova I."/>
            <person name="Kiss B."/>
            <person name="Kocsube S."/>
            <person name="Kotiranta H."/>
            <person name="LaButti K.M."/>
            <person name="Lechner B.E."/>
            <person name="Liimatainen K."/>
            <person name="Lipzen A."/>
            <person name="Lukacs Z."/>
            <person name="Mihaltcheva S."/>
            <person name="Morgado L.N."/>
            <person name="Niskanen T."/>
            <person name="Noordeloos M.E."/>
            <person name="Ohm R.A."/>
            <person name="Ortiz-Santana B."/>
            <person name="Ovrebo C."/>
            <person name="Racz N."/>
            <person name="Riley R."/>
            <person name="Savchenko A."/>
            <person name="Shiryaev A."/>
            <person name="Soop K."/>
            <person name="Spirin V."/>
            <person name="Szebenyi C."/>
            <person name="Tomsovsky M."/>
            <person name="Tulloss R.E."/>
            <person name="Uehling J."/>
            <person name="Grigoriev I.V."/>
            <person name="Vagvolgyi C."/>
            <person name="Papp T."/>
            <person name="Martin F.M."/>
            <person name="Miettinen O."/>
            <person name="Hibbett D.S."/>
            <person name="Nagy L.G."/>
        </authorList>
    </citation>
    <scope>NUCLEOTIDE SEQUENCE [LARGE SCALE GENOMIC DNA]</scope>
    <source>
        <strain evidence="5 6">CBS 166.37</strain>
    </source>
</reference>
<feature type="compositionally biased region" description="Polar residues" evidence="3">
    <location>
        <begin position="276"/>
        <end position="294"/>
    </location>
</feature>
<evidence type="ECO:0000256" key="3">
    <source>
        <dbReference type="SAM" id="MobiDB-lite"/>
    </source>
</evidence>
<evidence type="ECO:0000256" key="2">
    <source>
        <dbReference type="PROSITE-ProRule" id="PRU00176"/>
    </source>
</evidence>
<dbReference type="CDD" id="cd12400">
    <property type="entry name" value="RRM_Nop6"/>
    <property type="match status" value="1"/>
</dbReference>
<dbReference type="InterPro" id="IPR035979">
    <property type="entry name" value="RBD_domain_sf"/>
</dbReference>
<feature type="compositionally biased region" description="Basic residues" evidence="3">
    <location>
        <begin position="118"/>
        <end position="128"/>
    </location>
</feature>
<dbReference type="OrthoDB" id="167718at2759"/>
<feature type="compositionally biased region" description="Basic and acidic residues" evidence="3">
    <location>
        <begin position="129"/>
        <end position="144"/>
    </location>
</feature>
<proteinExistence type="predicted"/>
<dbReference type="SMART" id="SM00360">
    <property type="entry name" value="RRM"/>
    <property type="match status" value="1"/>
</dbReference>
<feature type="domain" description="RRM" evidence="4">
    <location>
        <begin position="150"/>
        <end position="232"/>
    </location>
</feature>
<name>A0A5C3LUR1_9AGAR</name>
<protein>
    <recommendedName>
        <fullName evidence="4">RRM domain-containing protein</fullName>
    </recommendedName>
</protein>
<dbReference type="STRING" id="68775.A0A5C3LUR1"/>
<feature type="compositionally biased region" description="Basic residues" evidence="3">
    <location>
        <begin position="308"/>
        <end position="321"/>
    </location>
</feature>
<sequence>MSANKKLTKKQKKAVAFRERKTGKRKGDDGIMEMEMEDNSVPVMEDQILASMSGSGVEVDDVAAEASKSGEGSKKTGSGKGKGKSKAGEGGLEDAAAKSKKRKRDSEVADVEDSALGKKTKSSKRKKSDKVESSKDDDSEKDKTSMKQRFILFVGNLKYTTTKEAIEAHFAACDPPPTIRLLTQKNATGPRQNKSKGCAFLEFSHRNALQQGLKLHQTTLEDRMINVELTAGGGGKGENRLAKVKERNKSLFAERKQRIEKNDTAGETIPTLTQKPQRYSATSGIEQTPSTRRTWTVGDADDGLTHRGGQRHTKGSKSRKPRTADWATGVNAIPVG</sequence>
<evidence type="ECO:0000313" key="5">
    <source>
        <dbReference type="EMBL" id="TFK36909.1"/>
    </source>
</evidence>
<keyword evidence="6" id="KW-1185">Reference proteome</keyword>
<dbReference type="GO" id="GO:0005730">
    <property type="term" value="C:nucleolus"/>
    <property type="evidence" value="ECO:0007669"/>
    <property type="project" value="TreeGrafter"/>
</dbReference>
<dbReference type="Gene3D" id="3.30.70.330">
    <property type="match status" value="1"/>
</dbReference>
<gene>
    <name evidence="5" type="ORF">BDQ12DRAFT_686073</name>
</gene>
<dbReference type="PANTHER" id="PTHR23236">
    <property type="entry name" value="EUKARYOTIC TRANSLATION INITIATION FACTOR 4B/4H"/>
    <property type="match status" value="1"/>
</dbReference>
<dbReference type="EMBL" id="ML213611">
    <property type="protein sequence ID" value="TFK36909.1"/>
    <property type="molecule type" value="Genomic_DNA"/>
</dbReference>
<dbReference type="Pfam" id="PF00076">
    <property type="entry name" value="RRM_1"/>
    <property type="match status" value="1"/>
</dbReference>
<feature type="compositionally biased region" description="Basic and acidic residues" evidence="3">
    <location>
        <begin position="16"/>
        <end position="29"/>
    </location>
</feature>
<evidence type="ECO:0000256" key="1">
    <source>
        <dbReference type="ARBA" id="ARBA00022884"/>
    </source>
</evidence>
<dbReference type="PROSITE" id="PS50102">
    <property type="entry name" value="RRM"/>
    <property type="match status" value="1"/>
</dbReference>